<comment type="pathway">
    <text evidence="1 11">Glycerolipid metabolism; triacylglycerol biosynthesis.</text>
</comment>
<keyword evidence="6 11" id="KW-0808">Transferase</keyword>
<sequence>MRQLTALDVQFLNAESRTTTGHVGGLSILDPSTAPGGTLTVDDIRELIGQRLHLAKPLRWRLLQVPLGLDHPYWIDDNEFDLEFHVREIALPAPGDEKQLAEQIARLTARPLDRGRPLWEAYVIHGLQGGNVAVYTKVHHAAIDGVSGAELLGALMDLSAEPRTIEPPERWLATKPPSQLELLAGGLKRIALHPIKTAMQLPKLLPHVDEVPGAARLPGVDLLARAGSALSKVTKQGPGRHEADRPKLPVPETPINGPISPHRRFAYGSMPLADVKALKKAFGVTVNDVVMTLCATAMRRWLLDHDALPLDPLVTLVPLSVRTPEQAKSAGNQISMMLAPLPTNIDDPAERLAEVTKAMAAAKQRYQPLPASWLVDFSAVLPSALGGLSARAAMRYLAATSPVVNLVVSNVPGAQFPLYQAGARLLGHYPVSAITDASGGLNITVMSYNGNLDFGLVACRELMPDLWNLIDYLHEAMEELTKLAAAQNQEA</sequence>
<proteinExistence type="inferred from homology"/>
<evidence type="ECO:0000313" key="15">
    <source>
        <dbReference type="EMBL" id="SDX08565.1"/>
    </source>
</evidence>
<dbReference type="Pfam" id="PF03007">
    <property type="entry name" value="WS_DGAT_cat"/>
    <property type="match status" value="1"/>
</dbReference>
<organism evidence="15 16">
    <name type="scientific">Amycolatopsis xylanica</name>
    <dbReference type="NCBI Taxonomy" id="589385"/>
    <lineage>
        <taxon>Bacteria</taxon>
        <taxon>Bacillati</taxon>
        <taxon>Actinomycetota</taxon>
        <taxon>Actinomycetes</taxon>
        <taxon>Pseudonocardiales</taxon>
        <taxon>Pseudonocardiaceae</taxon>
        <taxon>Amycolatopsis</taxon>
    </lineage>
</organism>
<evidence type="ECO:0000256" key="1">
    <source>
        <dbReference type="ARBA" id="ARBA00004771"/>
    </source>
</evidence>
<comment type="similarity">
    <text evidence="3 11">Belongs to the long-chain O-acyltransferase family.</text>
</comment>
<keyword evidence="16" id="KW-1185">Reference proteome</keyword>
<protein>
    <recommendedName>
        <fullName evidence="4 11">Diacylglycerol O-acyltransferase</fullName>
        <ecNumber evidence="4 11">2.3.1.20</ecNumber>
    </recommendedName>
</protein>
<name>A0A1H2YU32_9PSEU</name>
<dbReference type="AlphaFoldDB" id="A0A1H2YU32"/>
<dbReference type="GO" id="GO:0071731">
    <property type="term" value="P:response to nitric oxide"/>
    <property type="evidence" value="ECO:0007669"/>
    <property type="project" value="TreeGrafter"/>
</dbReference>
<dbReference type="InterPro" id="IPR045034">
    <property type="entry name" value="O-acyltransferase_WSD1-like"/>
</dbReference>
<dbReference type="Gene3D" id="3.30.559.30">
    <property type="entry name" value="Nonribosomal peptide synthetase, condensation domain"/>
    <property type="match status" value="1"/>
</dbReference>
<evidence type="ECO:0000256" key="6">
    <source>
        <dbReference type="ARBA" id="ARBA00022679"/>
    </source>
</evidence>
<dbReference type="GO" id="GO:0006071">
    <property type="term" value="P:glycerol metabolic process"/>
    <property type="evidence" value="ECO:0007669"/>
    <property type="project" value="UniProtKB-KW"/>
</dbReference>
<dbReference type="GO" id="GO:0005886">
    <property type="term" value="C:plasma membrane"/>
    <property type="evidence" value="ECO:0007669"/>
    <property type="project" value="TreeGrafter"/>
</dbReference>
<evidence type="ECO:0000256" key="11">
    <source>
        <dbReference type="RuleBase" id="RU361241"/>
    </source>
</evidence>
<dbReference type="GO" id="GO:0019432">
    <property type="term" value="P:triglyceride biosynthetic process"/>
    <property type="evidence" value="ECO:0007669"/>
    <property type="project" value="UniProtKB-UniPathway"/>
</dbReference>
<feature type="region of interest" description="Disordered" evidence="12">
    <location>
        <begin position="232"/>
        <end position="256"/>
    </location>
</feature>
<evidence type="ECO:0000313" key="16">
    <source>
        <dbReference type="Proteomes" id="UP000199515"/>
    </source>
</evidence>
<dbReference type="InterPro" id="IPR023213">
    <property type="entry name" value="CAT-like_dom_sf"/>
</dbReference>
<dbReference type="OrthoDB" id="9810950at2"/>
<evidence type="ECO:0000256" key="4">
    <source>
        <dbReference type="ARBA" id="ARBA00013244"/>
    </source>
</evidence>
<dbReference type="PANTHER" id="PTHR31650:SF1">
    <property type="entry name" value="WAX ESTER SYNTHASE_DIACYLGLYCEROL ACYLTRANSFERASE 4-RELATED"/>
    <property type="match status" value="1"/>
</dbReference>
<dbReference type="NCBIfam" id="TIGR02946">
    <property type="entry name" value="acyl_WS_DGAT"/>
    <property type="match status" value="1"/>
</dbReference>
<gene>
    <name evidence="15" type="ORF">SAMN05421504_102262</name>
</gene>
<dbReference type="InterPro" id="IPR014292">
    <property type="entry name" value="Acyl_transf_WS/DGAT"/>
</dbReference>
<comment type="catalytic activity">
    <reaction evidence="10 11">
        <text>an acyl-CoA + a 1,2-diacyl-sn-glycerol = a triacyl-sn-glycerol + CoA</text>
        <dbReference type="Rhea" id="RHEA:10868"/>
        <dbReference type="ChEBI" id="CHEBI:17815"/>
        <dbReference type="ChEBI" id="CHEBI:57287"/>
        <dbReference type="ChEBI" id="CHEBI:58342"/>
        <dbReference type="ChEBI" id="CHEBI:64615"/>
        <dbReference type="EC" id="2.3.1.20"/>
    </reaction>
</comment>
<dbReference type="RefSeq" id="WP_091288183.1">
    <property type="nucleotide sequence ID" value="NZ_FNON01000002.1"/>
</dbReference>
<dbReference type="Pfam" id="PF06974">
    <property type="entry name" value="WS_DGAT_C"/>
    <property type="match status" value="1"/>
</dbReference>
<keyword evidence="8 11" id="KW-0443">Lipid metabolism</keyword>
<evidence type="ECO:0000256" key="9">
    <source>
        <dbReference type="ARBA" id="ARBA00023315"/>
    </source>
</evidence>
<evidence type="ECO:0000256" key="3">
    <source>
        <dbReference type="ARBA" id="ARBA00009587"/>
    </source>
</evidence>
<comment type="pathway">
    <text evidence="2">Lipid metabolism.</text>
</comment>
<dbReference type="GO" id="GO:0001666">
    <property type="term" value="P:response to hypoxia"/>
    <property type="evidence" value="ECO:0007669"/>
    <property type="project" value="TreeGrafter"/>
</dbReference>
<dbReference type="GO" id="GO:0004144">
    <property type="term" value="F:diacylglycerol O-acyltransferase activity"/>
    <property type="evidence" value="ECO:0007669"/>
    <property type="project" value="UniProtKB-EC"/>
</dbReference>
<dbReference type="EMBL" id="FNON01000002">
    <property type="protein sequence ID" value="SDX08565.1"/>
    <property type="molecule type" value="Genomic_DNA"/>
</dbReference>
<dbReference type="InterPro" id="IPR009721">
    <property type="entry name" value="O-acyltransferase_WSD1_C"/>
</dbReference>
<dbReference type="Proteomes" id="UP000199515">
    <property type="component" value="Unassembled WGS sequence"/>
</dbReference>
<evidence type="ECO:0000256" key="12">
    <source>
        <dbReference type="SAM" id="MobiDB-lite"/>
    </source>
</evidence>
<evidence type="ECO:0000256" key="2">
    <source>
        <dbReference type="ARBA" id="ARBA00005189"/>
    </source>
</evidence>
<reference evidence="15 16" key="1">
    <citation type="submission" date="2016-10" db="EMBL/GenBank/DDBJ databases">
        <authorList>
            <person name="de Groot N.N."/>
        </authorList>
    </citation>
    <scope>NUCLEOTIDE SEQUENCE [LARGE SCALE GENOMIC DNA]</scope>
    <source>
        <strain evidence="15 16">CPCC 202699</strain>
    </source>
</reference>
<evidence type="ECO:0000256" key="7">
    <source>
        <dbReference type="ARBA" id="ARBA00022798"/>
    </source>
</evidence>
<accession>A0A1H2YU32</accession>
<dbReference type="Gene3D" id="3.30.559.10">
    <property type="entry name" value="Chloramphenicol acetyltransferase-like domain"/>
    <property type="match status" value="1"/>
</dbReference>
<feature type="domain" description="O-acyltransferase WSD1 C-terminal" evidence="14">
    <location>
        <begin position="331"/>
        <end position="480"/>
    </location>
</feature>
<keyword evidence="7 11" id="KW-0319">Glycerol metabolism</keyword>
<evidence type="ECO:0000256" key="8">
    <source>
        <dbReference type="ARBA" id="ARBA00023098"/>
    </source>
</evidence>
<evidence type="ECO:0000256" key="10">
    <source>
        <dbReference type="ARBA" id="ARBA00048109"/>
    </source>
</evidence>
<dbReference type="EC" id="2.3.1.20" evidence="4 11"/>
<evidence type="ECO:0000259" key="13">
    <source>
        <dbReference type="Pfam" id="PF03007"/>
    </source>
</evidence>
<dbReference type="InterPro" id="IPR004255">
    <property type="entry name" value="O-acyltransferase_WSD1_N"/>
</dbReference>
<keyword evidence="5 11" id="KW-0444">Lipid biosynthesis</keyword>
<feature type="domain" description="O-acyltransferase WSD1-like N-terminal" evidence="13">
    <location>
        <begin position="4"/>
        <end position="290"/>
    </location>
</feature>
<evidence type="ECO:0000256" key="5">
    <source>
        <dbReference type="ARBA" id="ARBA00022516"/>
    </source>
</evidence>
<dbReference type="PANTHER" id="PTHR31650">
    <property type="entry name" value="O-ACYLTRANSFERASE (WSD1-LIKE) FAMILY PROTEIN"/>
    <property type="match status" value="1"/>
</dbReference>
<dbReference type="STRING" id="589385.SAMN05421504_102262"/>
<dbReference type="GO" id="GO:0051701">
    <property type="term" value="P:biological process involved in interaction with host"/>
    <property type="evidence" value="ECO:0007669"/>
    <property type="project" value="TreeGrafter"/>
</dbReference>
<dbReference type="UniPathway" id="UPA00282"/>
<evidence type="ECO:0000259" key="14">
    <source>
        <dbReference type="Pfam" id="PF06974"/>
    </source>
</evidence>
<dbReference type="SUPFAM" id="SSF52777">
    <property type="entry name" value="CoA-dependent acyltransferases"/>
    <property type="match status" value="2"/>
</dbReference>
<keyword evidence="9 11" id="KW-0012">Acyltransferase</keyword>